<feature type="transmembrane region" description="Helical" evidence="1">
    <location>
        <begin position="212"/>
        <end position="232"/>
    </location>
</feature>
<accession>A0ABV6QMF2</accession>
<protein>
    <submittedName>
        <fullName evidence="2">Uncharacterized protein</fullName>
    </submittedName>
</protein>
<dbReference type="Proteomes" id="UP001589890">
    <property type="component" value="Unassembled WGS sequence"/>
</dbReference>
<sequence length="352" mass="36806">MTSQLPLRERAGAWLLLLGTLTAGIGLTWDVQWHADVGPDTFFTAPHLVMYLGSAITGLTSLIVVLLTTRAARDTAAMPAVTVMRVFRTPLPFLICGTAAAAGLLYGLTDLWWHTVYGFDVTPTSPPHVAMSLMTLFDTAGLIFAFIMLRSTSTGRVGLAVAAVAGIPGLVFLCYSTPRLPGVDSILLAICAISVLVVTAAAAALRETRSIVVIAAAYAAMHALFWVVPIPATKVYADSLGLGMRDYASGVPAMPVTFPFALPIAVLVLAGGLALGRRRNWALRPVVLVLGGLTGLIVALGYVPVFTPPALTIVAAVPVGVLSGWFGWHLGTAGRLASAPVSTPARKTLVEV</sequence>
<feature type="transmembrane region" description="Helical" evidence="1">
    <location>
        <begin position="12"/>
        <end position="29"/>
    </location>
</feature>
<feature type="transmembrane region" description="Helical" evidence="1">
    <location>
        <begin position="185"/>
        <end position="205"/>
    </location>
</feature>
<name>A0ABV6QMF2_9ACTN</name>
<keyword evidence="1" id="KW-0812">Transmembrane</keyword>
<feature type="transmembrane region" description="Helical" evidence="1">
    <location>
        <begin position="129"/>
        <end position="149"/>
    </location>
</feature>
<dbReference type="RefSeq" id="WP_380048614.1">
    <property type="nucleotide sequence ID" value="NZ_JBHLTC010000018.1"/>
</dbReference>
<reference evidence="2 3" key="1">
    <citation type="submission" date="2024-09" db="EMBL/GenBank/DDBJ databases">
        <authorList>
            <person name="Sun Q."/>
            <person name="Mori K."/>
        </authorList>
    </citation>
    <scope>NUCLEOTIDE SEQUENCE [LARGE SCALE GENOMIC DNA]</scope>
    <source>
        <strain evidence="2 3">CGMCC 1.15906</strain>
    </source>
</reference>
<feature type="transmembrane region" description="Helical" evidence="1">
    <location>
        <begin position="252"/>
        <end position="275"/>
    </location>
</feature>
<evidence type="ECO:0000256" key="1">
    <source>
        <dbReference type="SAM" id="Phobius"/>
    </source>
</evidence>
<evidence type="ECO:0000313" key="3">
    <source>
        <dbReference type="Proteomes" id="UP001589890"/>
    </source>
</evidence>
<feature type="transmembrane region" description="Helical" evidence="1">
    <location>
        <begin position="49"/>
        <end position="69"/>
    </location>
</feature>
<evidence type="ECO:0000313" key="2">
    <source>
        <dbReference type="EMBL" id="MFC0625819.1"/>
    </source>
</evidence>
<gene>
    <name evidence="2" type="ORF">ACFFGN_17200</name>
</gene>
<feature type="transmembrane region" description="Helical" evidence="1">
    <location>
        <begin position="156"/>
        <end position="173"/>
    </location>
</feature>
<organism evidence="2 3">
    <name type="scientific">Kribbella deserti</name>
    <dbReference type="NCBI Taxonomy" id="1926257"/>
    <lineage>
        <taxon>Bacteria</taxon>
        <taxon>Bacillati</taxon>
        <taxon>Actinomycetota</taxon>
        <taxon>Actinomycetes</taxon>
        <taxon>Propionibacteriales</taxon>
        <taxon>Kribbellaceae</taxon>
        <taxon>Kribbella</taxon>
    </lineage>
</organism>
<feature type="transmembrane region" description="Helical" evidence="1">
    <location>
        <begin position="282"/>
        <end position="303"/>
    </location>
</feature>
<comment type="caution">
    <text evidence="2">The sequence shown here is derived from an EMBL/GenBank/DDBJ whole genome shotgun (WGS) entry which is preliminary data.</text>
</comment>
<keyword evidence="3" id="KW-1185">Reference proteome</keyword>
<proteinExistence type="predicted"/>
<keyword evidence="1" id="KW-1133">Transmembrane helix</keyword>
<feature type="transmembrane region" description="Helical" evidence="1">
    <location>
        <begin position="309"/>
        <end position="328"/>
    </location>
</feature>
<dbReference type="EMBL" id="JBHLTC010000018">
    <property type="protein sequence ID" value="MFC0625819.1"/>
    <property type="molecule type" value="Genomic_DNA"/>
</dbReference>
<keyword evidence="1" id="KW-0472">Membrane</keyword>
<feature type="transmembrane region" description="Helical" evidence="1">
    <location>
        <begin position="90"/>
        <end position="109"/>
    </location>
</feature>